<keyword evidence="6 9" id="KW-1133">Transmembrane helix</keyword>
<evidence type="ECO:0000256" key="3">
    <source>
        <dbReference type="ARBA" id="ARBA00022475"/>
    </source>
</evidence>
<keyword evidence="2" id="KW-0813">Transport</keyword>
<evidence type="ECO:0000313" key="11">
    <source>
        <dbReference type="Proteomes" id="UP000295294"/>
    </source>
</evidence>
<dbReference type="Pfam" id="PF02653">
    <property type="entry name" value="BPD_transp_2"/>
    <property type="match status" value="1"/>
</dbReference>
<dbReference type="GO" id="GO:0022857">
    <property type="term" value="F:transmembrane transporter activity"/>
    <property type="evidence" value="ECO:0007669"/>
    <property type="project" value="InterPro"/>
</dbReference>
<feature type="transmembrane region" description="Helical" evidence="9">
    <location>
        <begin position="6"/>
        <end position="29"/>
    </location>
</feature>
<keyword evidence="10" id="KW-0614">Plasmid</keyword>
<feature type="transmembrane region" description="Helical" evidence="9">
    <location>
        <begin position="225"/>
        <end position="250"/>
    </location>
</feature>
<dbReference type="RefSeq" id="WP_135706916.1">
    <property type="nucleotide sequence ID" value="NZ_CP038636.1"/>
</dbReference>
<evidence type="ECO:0000256" key="9">
    <source>
        <dbReference type="SAM" id="Phobius"/>
    </source>
</evidence>
<keyword evidence="5" id="KW-0029">Amino-acid transport</keyword>
<evidence type="ECO:0000256" key="4">
    <source>
        <dbReference type="ARBA" id="ARBA00022692"/>
    </source>
</evidence>
<feature type="transmembrane region" description="Helical" evidence="9">
    <location>
        <begin position="90"/>
        <end position="112"/>
    </location>
</feature>
<protein>
    <submittedName>
        <fullName evidence="10">Branched-chain amino acid ABC transporter permease</fullName>
    </submittedName>
</protein>
<keyword evidence="3" id="KW-1003">Cell membrane</keyword>
<keyword evidence="7 9" id="KW-0472">Membrane</keyword>
<dbReference type="GO" id="GO:0005886">
    <property type="term" value="C:plasma membrane"/>
    <property type="evidence" value="ECO:0007669"/>
    <property type="project" value="UniProtKB-SubCell"/>
</dbReference>
<keyword evidence="4 9" id="KW-0812">Transmembrane</keyword>
<feature type="transmembrane region" description="Helical" evidence="9">
    <location>
        <begin position="191"/>
        <end position="213"/>
    </location>
</feature>
<dbReference type="GO" id="GO:0006865">
    <property type="term" value="P:amino acid transport"/>
    <property type="evidence" value="ECO:0007669"/>
    <property type="project" value="UniProtKB-KW"/>
</dbReference>
<evidence type="ECO:0000256" key="5">
    <source>
        <dbReference type="ARBA" id="ARBA00022970"/>
    </source>
</evidence>
<evidence type="ECO:0000256" key="6">
    <source>
        <dbReference type="ARBA" id="ARBA00022989"/>
    </source>
</evidence>
<dbReference type="KEGG" id="cox:E0W60_32380"/>
<feature type="transmembrane region" description="Helical" evidence="9">
    <location>
        <begin position="265"/>
        <end position="283"/>
    </location>
</feature>
<gene>
    <name evidence="10" type="ORF">E0W60_32380</name>
</gene>
<dbReference type="PANTHER" id="PTHR11795">
    <property type="entry name" value="BRANCHED-CHAIN AMINO ACID TRANSPORT SYSTEM PERMEASE PROTEIN LIVH"/>
    <property type="match status" value="1"/>
</dbReference>
<dbReference type="PANTHER" id="PTHR11795:SF450">
    <property type="entry name" value="ABC TRANSPORTER PERMEASE PROTEIN"/>
    <property type="match status" value="1"/>
</dbReference>
<dbReference type="AlphaFoldDB" id="A0A4P7LPS5"/>
<proteinExistence type="inferred from homology"/>
<dbReference type="OrthoDB" id="25113at2"/>
<dbReference type="CDD" id="cd06582">
    <property type="entry name" value="TM_PBP1_LivH_like"/>
    <property type="match status" value="1"/>
</dbReference>
<reference evidence="10 11" key="1">
    <citation type="submission" date="2019-03" db="EMBL/GenBank/DDBJ databases">
        <title>Efficiently degradation of phenoxyalkanoic acid herbicides by Cupriavidus oxalaticus strain X32.</title>
        <authorList>
            <person name="Sheng X."/>
        </authorList>
    </citation>
    <scope>NUCLEOTIDE SEQUENCE [LARGE SCALE GENOMIC DNA]</scope>
    <source>
        <strain evidence="10 11">X32</strain>
        <plasmid evidence="10 11">unnamed1</plasmid>
    </source>
</reference>
<dbReference type="EMBL" id="CP038636">
    <property type="protein sequence ID" value="QBY55683.1"/>
    <property type="molecule type" value="Genomic_DNA"/>
</dbReference>
<organism evidence="10 11">
    <name type="scientific">Cupriavidus oxalaticus</name>
    <dbReference type="NCBI Taxonomy" id="96344"/>
    <lineage>
        <taxon>Bacteria</taxon>
        <taxon>Pseudomonadati</taxon>
        <taxon>Pseudomonadota</taxon>
        <taxon>Betaproteobacteria</taxon>
        <taxon>Burkholderiales</taxon>
        <taxon>Burkholderiaceae</taxon>
        <taxon>Cupriavidus</taxon>
    </lineage>
</organism>
<comment type="similarity">
    <text evidence="8">Belongs to the binding-protein-dependent transport system permease family. LivHM subfamily.</text>
</comment>
<geneLocation type="plasmid" evidence="10">
    <name>unnamed1</name>
</geneLocation>
<evidence type="ECO:0000256" key="7">
    <source>
        <dbReference type="ARBA" id="ARBA00023136"/>
    </source>
</evidence>
<comment type="subcellular location">
    <subcellularLocation>
        <location evidence="1">Cell membrane</location>
        <topology evidence="1">Multi-pass membrane protein</topology>
    </subcellularLocation>
</comment>
<feature type="transmembrane region" description="Helical" evidence="9">
    <location>
        <begin position="60"/>
        <end position="78"/>
    </location>
</feature>
<dbReference type="InterPro" id="IPR052157">
    <property type="entry name" value="BCAA_transport_permease"/>
</dbReference>
<dbReference type="InterPro" id="IPR001851">
    <property type="entry name" value="ABC_transp_permease"/>
</dbReference>
<dbReference type="Proteomes" id="UP000295294">
    <property type="component" value="Plasmid unnamed1"/>
</dbReference>
<evidence type="ECO:0000256" key="8">
    <source>
        <dbReference type="ARBA" id="ARBA00037998"/>
    </source>
</evidence>
<evidence type="ECO:0000313" key="10">
    <source>
        <dbReference type="EMBL" id="QBY55683.1"/>
    </source>
</evidence>
<feature type="transmembrane region" description="Helical" evidence="9">
    <location>
        <begin position="132"/>
        <end position="155"/>
    </location>
</feature>
<accession>A0A4P7LPS5</accession>
<name>A0A4P7LPS5_9BURK</name>
<evidence type="ECO:0000256" key="1">
    <source>
        <dbReference type="ARBA" id="ARBA00004651"/>
    </source>
</evidence>
<evidence type="ECO:0000256" key="2">
    <source>
        <dbReference type="ARBA" id="ARBA00022448"/>
    </source>
</evidence>
<sequence length="291" mass="30426">MSSFVQYILSGLSIGAIYSLIGLGFCIMWSACRSVNFAHGDVLMVGAVIAVVSMDANIPIVLGIPAAILVCIGYGVLIERFAVRPFNKDGTAIGWMLTTIAIGIMVESYATIKFGSFARALPSPGVDKPISILGAGVYAQELFIPAFAVLFMLALDIFYRRTVLGRAMRAVALNRVAAGLMGINVNRITAISFGLAAGLGGAAGVLVGPIIQVSTTMGVLIGLKGFAVAIMASITSARGVVITGLLYGVMEKFVEGYISTAAREVIGFSIMILVLLAFPQGVFGKKEAMKV</sequence>